<dbReference type="SUPFAM" id="SSF55136">
    <property type="entry name" value="Probable bacterial effector-binding domain"/>
    <property type="match status" value="1"/>
</dbReference>
<evidence type="ECO:0000256" key="1">
    <source>
        <dbReference type="ARBA" id="ARBA00022679"/>
    </source>
</evidence>
<dbReference type="SUPFAM" id="SSF55729">
    <property type="entry name" value="Acyl-CoA N-acyltransferases (Nat)"/>
    <property type="match status" value="1"/>
</dbReference>
<dbReference type="EMBL" id="VUNS01000036">
    <property type="protein sequence ID" value="MST99415.1"/>
    <property type="molecule type" value="Genomic_DNA"/>
</dbReference>
<dbReference type="InterPro" id="IPR011256">
    <property type="entry name" value="Reg_factor_effector_dom_sf"/>
</dbReference>
<protein>
    <submittedName>
        <fullName evidence="4">GNAT family N-acetyltransferase</fullName>
    </submittedName>
</protein>
<evidence type="ECO:0000259" key="3">
    <source>
        <dbReference type="PROSITE" id="PS51186"/>
    </source>
</evidence>
<dbReference type="RefSeq" id="WP_154420611.1">
    <property type="nucleotide sequence ID" value="NZ_VUNS01000036.1"/>
</dbReference>
<accession>A0A844G958</accession>
<dbReference type="SMART" id="SM00871">
    <property type="entry name" value="AraC_E_bind"/>
    <property type="match status" value="1"/>
</dbReference>
<evidence type="ECO:0000313" key="4">
    <source>
        <dbReference type="EMBL" id="MST99415.1"/>
    </source>
</evidence>
<dbReference type="GO" id="GO:0005737">
    <property type="term" value="C:cytoplasm"/>
    <property type="evidence" value="ECO:0007669"/>
    <property type="project" value="TreeGrafter"/>
</dbReference>
<dbReference type="GO" id="GO:0008080">
    <property type="term" value="F:N-acetyltransferase activity"/>
    <property type="evidence" value="ECO:0007669"/>
    <property type="project" value="InterPro"/>
</dbReference>
<dbReference type="CDD" id="cd04301">
    <property type="entry name" value="NAT_SF"/>
    <property type="match status" value="1"/>
</dbReference>
<keyword evidence="2" id="KW-0012">Acyltransferase</keyword>
<evidence type="ECO:0000256" key="2">
    <source>
        <dbReference type="ARBA" id="ARBA00023315"/>
    </source>
</evidence>
<dbReference type="InterPro" id="IPR000182">
    <property type="entry name" value="GNAT_dom"/>
</dbReference>
<dbReference type="InterPro" id="IPR010499">
    <property type="entry name" value="AraC_E-bd"/>
</dbReference>
<keyword evidence="5" id="KW-1185">Reference proteome</keyword>
<dbReference type="Gene3D" id="3.20.80.10">
    <property type="entry name" value="Regulatory factor, effector binding domain"/>
    <property type="match status" value="1"/>
</dbReference>
<dbReference type="PANTHER" id="PTHR43626">
    <property type="entry name" value="ACYL-COA N-ACYLTRANSFERASE"/>
    <property type="match status" value="1"/>
</dbReference>
<dbReference type="Gene3D" id="3.40.630.30">
    <property type="match status" value="1"/>
</dbReference>
<dbReference type="AlphaFoldDB" id="A0A844G958"/>
<evidence type="ECO:0000313" key="5">
    <source>
        <dbReference type="Proteomes" id="UP000435649"/>
    </source>
</evidence>
<dbReference type="InterPro" id="IPR029441">
    <property type="entry name" value="Cass2"/>
</dbReference>
<keyword evidence="1 4" id="KW-0808">Transferase</keyword>
<dbReference type="InterPro" id="IPR016181">
    <property type="entry name" value="Acyl_CoA_acyltransferase"/>
</dbReference>
<gene>
    <name evidence="4" type="ORF">FYJ85_20520</name>
</gene>
<reference evidence="4 5" key="1">
    <citation type="submission" date="2019-08" db="EMBL/GenBank/DDBJ databases">
        <title>In-depth cultivation of the pig gut microbiome towards novel bacterial diversity and tailored functional studies.</title>
        <authorList>
            <person name="Wylensek D."/>
            <person name="Hitch T.C.A."/>
            <person name="Clavel T."/>
        </authorList>
    </citation>
    <scope>NUCLEOTIDE SEQUENCE [LARGE SCALE GENOMIC DNA]</scope>
    <source>
        <strain evidence="4 5">BBE-744-WT-12</strain>
    </source>
</reference>
<dbReference type="Pfam" id="PF13508">
    <property type="entry name" value="Acetyltransf_7"/>
    <property type="match status" value="1"/>
</dbReference>
<comment type="caution">
    <text evidence="4">The sequence shown here is derived from an EMBL/GenBank/DDBJ whole genome shotgun (WGS) entry which is preliminary data.</text>
</comment>
<proteinExistence type="predicted"/>
<organism evidence="4 5">
    <name type="scientific">Victivallis lenta</name>
    <dbReference type="NCBI Taxonomy" id="2606640"/>
    <lineage>
        <taxon>Bacteria</taxon>
        <taxon>Pseudomonadati</taxon>
        <taxon>Lentisphaerota</taxon>
        <taxon>Lentisphaeria</taxon>
        <taxon>Victivallales</taxon>
        <taxon>Victivallaceae</taxon>
        <taxon>Victivallis</taxon>
    </lineage>
</organism>
<dbReference type="Proteomes" id="UP000435649">
    <property type="component" value="Unassembled WGS sequence"/>
</dbReference>
<dbReference type="InterPro" id="IPR045039">
    <property type="entry name" value="NSI-like"/>
</dbReference>
<dbReference type="PANTHER" id="PTHR43626:SF4">
    <property type="entry name" value="GCN5-RELATED N-ACETYLTRANSFERASE 2, CHLOROPLASTIC"/>
    <property type="match status" value="1"/>
</dbReference>
<dbReference type="PROSITE" id="PS51186">
    <property type="entry name" value="GNAT"/>
    <property type="match status" value="1"/>
</dbReference>
<feature type="domain" description="N-acetyltransferase" evidence="3">
    <location>
        <begin position="179"/>
        <end position="314"/>
    </location>
</feature>
<dbReference type="Pfam" id="PF14526">
    <property type="entry name" value="Cass2"/>
    <property type="match status" value="1"/>
</dbReference>
<sequence>MNYRIECVPEFTVLAKIRSFDAKNAAEEIPKFWEEYYRSGNGAIACGQFGICFGGSADGTFHYGIGNRCEVEQKPDGATVCHVFNCPDLTRIPDGFEVRTIPAQTWLKVEARGALPKSIQSTYPEIEKEWPGGLERIYGMDIEEYGCCETPEDSQKDDYLCRIWIPVKLLGTEHYSVKTDVLTASEFNRLGCAAGWEMPSEKQSAAALRNSLVTFSLYNGGTLIGMARLIGDRAMAYMVREVVVLPEFQKQGAGTFLMLAVQQWIARDVPDGWRASCELFAAEGQRDFYQHCGFVALPHSGNENGMSTMIIGQK</sequence>
<name>A0A844G958_9BACT</name>